<evidence type="ECO:0000313" key="6">
    <source>
        <dbReference type="Proteomes" id="UP000652427"/>
    </source>
</evidence>
<keyword evidence="1" id="KW-0805">Transcription regulation</keyword>
<dbReference type="Pfam" id="PF13377">
    <property type="entry name" value="Peripla_BP_3"/>
    <property type="match status" value="1"/>
</dbReference>
<evidence type="ECO:0000256" key="2">
    <source>
        <dbReference type="ARBA" id="ARBA00023125"/>
    </source>
</evidence>
<dbReference type="SUPFAM" id="SSF47413">
    <property type="entry name" value="lambda repressor-like DNA-binding domains"/>
    <property type="match status" value="1"/>
</dbReference>
<reference evidence="5 6" key="1">
    <citation type="submission" date="2020-06" db="EMBL/GenBank/DDBJ databases">
        <authorList>
            <person name="Kim S.-J."/>
            <person name="Park S.-J."/>
        </authorList>
    </citation>
    <scope>NUCLEOTIDE SEQUENCE [LARGE SCALE GENOMIC DNA]</scope>
    <source>
        <strain evidence="5 6">SW-151</strain>
    </source>
</reference>
<keyword evidence="6" id="KW-1185">Reference proteome</keyword>
<keyword evidence="3" id="KW-0804">Transcription</keyword>
<dbReference type="InterPro" id="IPR000843">
    <property type="entry name" value="HTH_LacI"/>
</dbReference>
<evidence type="ECO:0000256" key="1">
    <source>
        <dbReference type="ARBA" id="ARBA00023015"/>
    </source>
</evidence>
<protein>
    <submittedName>
        <fullName evidence="5">LacI family DNA-binding transcriptional regulator</fullName>
    </submittedName>
</protein>
<dbReference type="PRINTS" id="PR00036">
    <property type="entry name" value="HTHLACI"/>
</dbReference>
<keyword evidence="2 5" id="KW-0238">DNA-binding</keyword>
<accession>A0ABX2MZD8</accession>
<dbReference type="SUPFAM" id="SSF53822">
    <property type="entry name" value="Periplasmic binding protein-like I"/>
    <property type="match status" value="1"/>
</dbReference>
<evidence type="ECO:0000256" key="3">
    <source>
        <dbReference type="ARBA" id="ARBA00023163"/>
    </source>
</evidence>
<sequence>MTQTSRRSTMVDVAREAGVSLKTVSRVLNEEIYVREETRVAVLEASEKLNYKLNQAARTLRAGSAQIVGLLVNNPSPGYLENVHLGALKQCHELSMQLVLDECPDGIEGVKRILQNLTPVGLIITPPLCDDPDVIALLESQNVSYVLIGPNDPDAARLSVNIDDIAAARDITEYLLNLGHRRIGYIRGHPDHGASSKRYQGYCEALAKFGLEPDENLIRQGFFDYASGLQCAESLLDMETPPTAIFASNDDMAAATIAAAYRRHIDVPGELSIVGFDDTSIAAIISPQLTTVRQPMADLAARAISLLSDNSSRRLNGDKTENNIFLDHSVIVRESAAALPAQ</sequence>
<dbReference type="CDD" id="cd01392">
    <property type="entry name" value="HTH_LacI"/>
    <property type="match status" value="1"/>
</dbReference>
<dbReference type="RefSeq" id="WP_176278337.1">
    <property type="nucleotide sequence ID" value="NZ_JABWMH010000001.1"/>
</dbReference>
<gene>
    <name evidence="5" type="ORF">HUO14_02740</name>
</gene>
<dbReference type="Gene3D" id="3.40.50.2300">
    <property type="match status" value="2"/>
</dbReference>
<dbReference type="Proteomes" id="UP000652427">
    <property type="component" value="Unassembled WGS sequence"/>
</dbReference>
<dbReference type="Gene3D" id="1.10.260.40">
    <property type="entry name" value="lambda repressor-like DNA-binding domains"/>
    <property type="match status" value="1"/>
</dbReference>
<dbReference type="Pfam" id="PF00356">
    <property type="entry name" value="LacI"/>
    <property type="match status" value="1"/>
</dbReference>
<dbReference type="GO" id="GO:0003677">
    <property type="term" value="F:DNA binding"/>
    <property type="evidence" value="ECO:0007669"/>
    <property type="project" value="UniProtKB-KW"/>
</dbReference>
<dbReference type="SMART" id="SM00354">
    <property type="entry name" value="HTH_LACI"/>
    <property type="match status" value="1"/>
</dbReference>
<dbReference type="CDD" id="cd01545">
    <property type="entry name" value="PBP1_SalR"/>
    <property type="match status" value="1"/>
</dbReference>
<dbReference type="EMBL" id="JABWMH010000001">
    <property type="protein sequence ID" value="NVD26821.1"/>
    <property type="molecule type" value="Genomic_DNA"/>
</dbReference>
<proteinExistence type="predicted"/>
<dbReference type="PROSITE" id="PS00356">
    <property type="entry name" value="HTH_LACI_1"/>
    <property type="match status" value="1"/>
</dbReference>
<dbReference type="PANTHER" id="PTHR30146:SF153">
    <property type="entry name" value="LACTOSE OPERON REPRESSOR"/>
    <property type="match status" value="1"/>
</dbReference>
<organism evidence="5 6">
    <name type="scientific">Parasphingorhabdus flavimaris</name>
    <dbReference type="NCBI Taxonomy" id="266812"/>
    <lineage>
        <taxon>Bacteria</taxon>
        <taxon>Pseudomonadati</taxon>
        <taxon>Pseudomonadota</taxon>
        <taxon>Alphaproteobacteria</taxon>
        <taxon>Sphingomonadales</taxon>
        <taxon>Sphingomonadaceae</taxon>
        <taxon>Parasphingorhabdus</taxon>
    </lineage>
</organism>
<name>A0ABX2MZD8_9SPHN</name>
<evidence type="ECO:0000313" key="5">
    <source>
        <dbReference type="EMBL" id="NVD26821.1"/>
    </source>
</evidence>
<dbReference type="PANTHER" id="PTHR30146">
    <property type="entry name" value="LACI-RELATED TRANSCRIPTIONAL REPRESSOR"/>
    <property type="match status" value="1"/>
</dbReference>
<dbReference type="InterPro" id="IPR046335">
    <property type="entry name" value="LacI/GalR-like_sensor"/>
</dbReference>
<evidence type="ECO:0000259" key="4">
    <source>
        <dbReference type="PROSITE" id="PS50932"/>
    </source>
</evidence>
<dbReference type="PROSITE" id="PS50932">
    <property type="entry name" value="HTH_LACI_2"/>
    <property type="match status" value="1"/>
</dbReference>
<dbReference type="InterPro" id="IPR028082">
    <property type="entry name" value="Peripla_BP_I"/>
</dbReference>
<comment type="caution">
    <text evidence="5">The sequence shown here is derived from an EMBL/GenBank/DDBJ whole genome shotgun (WGS) entry which is preliminary data.</text>
</comment>
<dbReference type="InterPro" id="IPR010982">
    <property type="entry name" value="Lambda_DNA-bd_dom_sf"/>
</dbReference>
<feature type="domain" description="HTH lacI-type" evidence="4">
    <location>
        <begin position="8"/>
        <end position="62"/>
    </location>
</feature>